<dbReference type="PRINTS" id="PR00038">
    <property type="entry name" value="HTHLUXR"/>
</dbReference>
<dbReference type="SUPFAM" id="SSF52172">
    <property type="entry name" value="CheY-like"/>
    <property type="match status" value="1"/>
</dbReference>
<dbReference type="Pfam" id="PF00072">
    <property type="entry name" value="Response_reg"/>
    <property type="match status" value="1"/>
</dbReference>
<evidence type="ECO:0000256" key="6">
    <source>
        <dbReference type="ARBA" id="ARBA00024867"/>
    </source>
</evidence>
<dbReference type="PANTHER" id="PTHR43214">
    <property type="entry name" value="TWO-COMPONENT RESPONSE REGULATOR"/>
    <property type="match status" value="1"/>
</dbReference>
<protein>
    <recommendedName>
        <fullName evidence="1">Stage 0 sporulation protein A homolog</fullName>
    </recommendedName>
</protein>
<dbReference type="OrthoDB" id="9779069at2"/>
<sequence length="215" mass="23879">MIKVIIADDQEIIREGIKYLVEQDPEIKVIGLAGDGRVALNLCDNEAPDVVLMDIVMPKLDGVESTQLIKQKYPNIKVIILTTFNLDENISKALENGADGYILKDIKPSELILAIKSAAAGLRILHRDAFPSIVKNVSHKQKFSVIQKVDLTNTLTPREINIINMVVEGKDNKDIANELFISEGTVRNTISIILRKLNLRGRIQLAVFAVKNDIS</sequence>
<keyword evidence="5" id="KW-0804">Transcription</keyword>
<dbReference type="CDD" id="cd17535">
    <property type="entry name" value="REC_NarL-like"/>
    <property type="match status" value="1"/>
</dbReference>
<dbReference type="InterPro" id="IPR000792">
    <property type="entry name" value="Tscrpt_reg_LuxR_C"/>
</dbReference>
<evidence type="ECO:0000259" key="8">
    <source>
        <dbReference type="PROSITE" id="PS50043"/>
    </source>
</evidence>
<dbReference type="PROSITE" id="PS50043">
    <property type="entry name" value="HTH_LUXR_2"/>
    <property type="match status" value="1"/>
</dbReference>
<dbReference type="SUPFAM" id="SSF46894">
    <property type="entry name" value="C-terminal effector domain of the bipartite response regulators"/>
    <property type="match status" value="1"/>
</dbReference>
<organism evidence="10 11">
    <name type="scientific">Pseudobacteroides cellulosolvens ATCC 35603 = DSM 2933</name>
    <dbReference type="NCBI Taxonomy" id="398512"/>
    <lineage>
        <taxon>Bacteria</taxon>
        <taxon>Bacillati</taxon>
        <taxon>Bacillota</taxon>
        <taxon>Clostridia</taxon>
        <taxon>Eubacteriales</taxon>
        <taxon>Oscillospiraceae</taxon>
        <taxon>Pseudobacteroides</taxon>
    </lineage>
</organism>
<dbReference type="InterPro" id="IPR011006">
    <property type="entry name" value="CheY-like_superfamily"/>
</dbReference>
<comment type="caution">
    <text evidence="10">The sequence shown here is derived from an EMBL/GenBank/DDBJ whole genome shotgun (WGS) entry which is preliminary data.</text>
</comment>
<evidence type="ECO:0000256" key="1">
    <source>
        <dbReference type="ARBA" id="ARBA00018672"/>
    </source>
</evidence>
<dbReference type="AlphaFoldDB" id="A0A0L6JSM2"/>
<evidence type="ECO:0000256" key="4">
    <source>
        <dbReference type="ARBA" id="ARBA00023125"/>
    </source>
</evidence>
<comment type="function">
    <text evidence="6">May play the central regulatory role in sporulation. It may be an element of the effector pathway responsible for the activation of sporulation genes in response to nutritional stress. Spo0A may act in concert with spo0H (a sigma factor) to control the expression of some genes that are critical to the sporulation process.</text>
</comment>
<evidence type="ECO:0000256" key="7">
    <source>
        <dbReference type="PROSITE-ProRule" id="PRU00169"/>
    </source>
</evidence>
<dbReference type="InterPro" id="IPR039420">
    <property type="entry name" value="WalR-like"/>
</dbReference>
<feature type="domain" description="Response regulatory" evidence="9">
    <location>
        <begin position="3"/>
        <end position="119"/>
    </location>
</feature>
<keyword evidence="11" id="KW-1185">Reference proteome</keyword>
<dbReference type="EMBL" id="LGTC01000001">
    <property type="protein sequence ID" value="KNY28700.1"/>
    <property type="molecule type" value="Genomic_DNA"/>
</dbReference>
<feature type="domain" description="HTH luxR-type" evidence="8">
    <location>
        <begin position="148"/>
        <end position="213"/>
    </location>
</feature>
<proteinExistence type="predicted"/>
<dbReference type="CDD" id="cd06170">
    <property type="entry name" value="LuxR_C_like"/>
    <property type="match status" value="1"/>
</dbReference>
<dbReference type="Proteomes" id="UP000036923">
    <property type="component" value="Unassembled WGS sequence"/>
</dbReference>
<keyword evidence="2 7" id="KW-0597">Phosphoprotein</keyword>
<evidence type="ECO:0000256" key="2">
    <source>
        <dbReference type="ARBA" id="ARBA00022553"/>
    </source>
</evidence>
<dbReference type="InterPro" id="IPR058245">
    <property type="entry name" value="NreC/VraR/RcsB-like_REC"/>
</dbReference>
<dbReference type="eggNOG" id="COG2197">
    <property type="taxonomic scope" value="Bacteria"/>
</dbReference>
<evidence type="ECO:0000256" key="5">
    <source>
        <dbReference type="ARBA" id="ARBA00023163"/>
    </source>
</evidence>
<dbReference type="SMART" id="SM00421">
    <property type="entry name" value="HTH_LUXR"/>
    <property type="match status" value="1"/>
</dbReference>
<dbReference type="SMART" id="SM00448">
    <property type="entry name" value="REC"/>
    <property type="match status" value="1"/>
</dbReference>
<dbReference type="InterPro" id="IPR016032">
    <property type="entry name" value="Sig_transdc_resp-reg_C-effctor"/>
</dbReference>
<dbReference type="GO" id="GO:0000160">
    <property type="term" value="P:phosphorelay signal transduction system"/>
    <property type="evidence" value="ECO:0007669"/>
    <property type="project" value="InterPro"/>
</dbReference>
<gene>
    <name evidence="10" type="ORF">Bccel_3974</name>
</gene>
<evidence type="ECO:0000256" key="3">
    <source>
        <dbReference type="ARBA" id="ARBA00023015"/>
    </source>
</evidence>
<dbReference type="Pfam" id="PF00196">
    <property type="entry name" value="GerE"/>
    <property type="match status" value="1"/>
</dbReference>
<keyword evidence="3" id="KW-0805">Transcription regulation</keyword>
<dbReference type="PANTHER" id="PTHR43214:SF40">
    <property type="entry name" value="TRANSCRIPTIONAL REGULATORY PROTEIN LNRK"/>
    <property type="match status" value="1"/>
</dbReference>
<keyword evidence="4" id="KW-0238">DNA-binding</keyword>
<name>A0A0L6JSM2_9FIRM</name>
<dbReference type="STRING" id="398512.Bccel_3974"/>
<evidence type="ECO:0000259" key="9">
    <source>
        <dbReference type="PROSITE" id="PS50110"/>
    </source>
</evidence>
<dbReference type="Gene3D" id="3.40.50.2300">
    <property type="match status" value="1"/>
</dbReference>
<evidence type="ECO:0000313" key="11">
    <source>
        <dbReference type="Proteomes" id="UP000036923"/>
    </source>
</evidence>
<dbReference type="RefSeq" id="WP_036936448.1">
    <property type="nucleotide sequence ID" value="NZ_JQKC01000002.1"/>
</dbReference>
<dbReference type="PROSITE" id="PS50110">
    <property type="entry name" value="RESPONSE_REGULATORY"/>
    <property type="match status" value="1"/>
</dbReference>
<evidence type="ECO:0000313" key="10">
    <source>
        <dbReference type="EMBL" id="KNY28700.1"/>
    </source>
</evidence>
<dbReference type="GO" id="GO:0003677">
    <property type="term" value="F:DNA binding"/>
    <property type="evidence" value="ECO:0007669"/>
    <property type="project" value="UniProtKB-KW"/>
</dbReference>
<dbReference type="InterPro" id="IPR001789">
    <property type="entry name" value="Sig_transdc_resp-reg_receiver"/>
</dbReference>
<reference evidence="11" key="1">
    <citation type="submission" date="2015-07" db="EMBL/GenBank/DDBJ databases">
        <title>Near-Complete Genome Sequence of the Cellulolytic Bacterium Bacteroides (Pseudobacteroides) cellulosolvens ATCC 35603.</title>
        <authorList>
            <person name="Dassa B."/>
            <person name="Utturkar S.M."/>
            <person name="Klingeman D.M."/>
            <person name="Hurt R.A."/>
            <person name="Keller M."/>
            <person name="Xu J."/>
            <person name="Reddy Y.H.K."/>
            <person name="Borovok I."/>
            <person name="Grinberg I.R."/>
            <person name="Lamed R."/>
            <person name="Zhivin O."/>
            <person name="Bayer E.A."/>
            <person name="Brown S.D."/>
        </authorList>
    </citation>
    <scope>NUCLEOTIDE SEQUENCE [LARGE SCALE GENOMIC DNA]</scope>
    <source>
        <strain evidence="11">DSM 2933</strain>
    </source>
</reference>
<dbReference type="GO" id="GO:0006355">
    <property type="term" value="P:regulation of DNA-templated transcription"/>
    <property type="evidence" value="ECO:0007669"/>
    <property type="project" value="InterPro"/>
</dbReference>
<feature type="modified residue" description="4-aspartylphosphate" evidence="7">
    <location>
        <position position="54"/>
    </location>
</feature>
<accession>A0A0L6JSM2</accession>